<gene>
    <name evidence="7" type="ORF">SAMN05421543_10526</name>
</gene>
<evidence type="ECO:0000256" key="2">
    <source>
        <dbReference type="ARBA" id="ARBA00010312"/>
    </source>
</evidence>
<dbReference type="PANTHER" id="PTHR43742:SF6">
    <property type="entry name" value="OXIDOREDUCTASE YYAE-RELATED"/>
    <property type="match status" value="1"/>
</dbReference>
<keyword evidence="3" id="KW-0479">Metal-binding</keyword>
<dbReference type="eggNOG" id="COG0243">
    <property type="taxonomic scope" value="Bacteria"/>
</dbReference>
<dbReference type="PANTHER" id="PTHR43742">
    <property type="entry name" value="TRIMETHYLAMINE-N-OXIDE REDUCTASE"/>
    <property type="match status" value="1"/>
</dbReference>
<dbReference type="PROSITE" id="PS51669">
    <property type="entry name" value="4FE4S_MOW_BIS_MGD"/>
    <property type="match status" value="1"/>
</dbReference>
<evidence type="ECO:0000259" key="6">
    <source>
        <dbReference type="PROSITE" id="PS51669"/>
    </source>
</evidence>
<dbReference type="InterPro" id="IPR006963">
    <property type="entry name" value="Mopterin_OxRdtase_4Fe-4S_dom"/>
</dbReference>
<dbReference type="Gene3D" id="2.20.25.90">
    <property type="entry name" value="ADC-like domains"/>
    <property type="match status" value="1"/>
</dbReference>
<dbReference type="Gene3D" id="3.30.2070.10">
    <property type="entry name" value="Formate dehydrogenase/DMSO reductase"/>
    <property type="match status" value="1"/>
</dbReference>
<dbReference type="CDD" id="cd02766">
    <property type="entry name" value="MopB_3"/>
    <property type="match status" value="1"/>
</dbReference>
<dbReference type="Gene3D" id="3.40.228.10">
    <property type="entry name" value="Dimethylsulfoxide Reductase, domain 2"/>
    <property type="match status" value="1"/>
</dbReference>
<evidence type="ECO:0000256" key="4">
    <source>
        <dbReference type="ARBA" id="ARBA00023004"/>
    </source>
</evidence>
<sequence length="662" mass="73459">MKVKTACPLDCWDTCSILAEVEDGRVVRLDGDPDHPITRGFLCTKGRRLHERLYAPHRVRQPLKKVNGRWERVTWEQALDEIADRIRDTLDHHGHHAILHAYDWGSGTLLKNLNQRFFYLLGGCTETVGSLCWEAGIEAQRYDFGQARSNAPEDLENAAAVVVWGRNVSVTNIHMMPFLKRTLAKGARLAVVNPLPTDLDTRADLLVHPRPGSDGALALGALRVCRDEGWLDVEFLSEHSVGWERLAASLDAFDLPTVAAMTDVPAETIRALAAFYGQTRPVSTLLGLGMQRYPGGGNTIRAIDALCAATGQIGLPGGGVQYANRAMSQFFDVDAMTGRSRARVREFSRGTQAQEILSADPPIRMLFVTRTNPLTQVPDTAALEKAYATIPCKVVVDQFLTRTAEMADYFLPCTHALEDEDLVYSSMWHGYVTYMHRVVAPQGDVLPDWEIFARLADRLGFGDQMRKPIDEWFRLALAPAEKHGVTLERLREEGTVRLPVPEVPWADRRFLTPSGKYEFFSATAVAEGHPGHAVYIPRQETPSAQAYSLLTIHPRLSQNSQHRDAPRLPEHPVAELPPEIADREGLQDGQLARIWNDQAELVVRVKVRPGGHPGTIRLDSGWWGQGITINHLTKAHEADFGRQTAQYDCVCSIAPLSGPAGA</sequence>
<dbReference type="RefSeq" id="WP_074950531.1">
    <property type="nucleotide sequence ID" value="NZ_FPBV01000005.1"/>
</dbReference>
<keyword evidence="4" id="KW-0408">Iron</keyword>
<dbReference type="InterPro" id="IPR050612">
    <property type="entry name" value="Prok_Mopterin_Oxidored"/>
</dbReference>
<dbReference type="OrthoDB" id="9805142at2"/>
<evidence type="ECO:0000256" key="1">
    <source>
        <dbReference type="ARBA" id="ARBA00001942"/>
    </source>
</evidence>
<dbReference type="Pfam" id="PF01568">
    <property type="entry name" value="Molydop_binding"/>
    <property type="match status" value="1"/>
</dbReference>
<dbReference type="Gene3D" id="3.40.50.740">
    <property type="match status" value="1"/>
</dbReference>
<keyword evidence="8" id="KW-1185">Reference proteome</keyword>
<evidence type="ECO:0000313" key="8">
    <source>
        <dbReference type="Proteomes" id="UP000183508"/>
    </source>
</evidence>
<dbReference type="GO" id="GO:0046872">
    <property type="term" value="F:metal ion binding"/>
    <property type="evidence" value="ECO:0007669"/>
    <property type="project" value="UniProtKB-KW"/>
</dbReference>
<proteinExistence type="inferred from homology"/>
<dbReference type="SUPFAM" id="SSF53706">
    <property type="entry name" value="Formate dehydrogenase/DMSO reductase, domains 1-3"/>
    <property type="match status" value="1"/>
</dbReference>
<dbReference type="GO" id="GO:0016491">
    <property type="term" value="F:oxidoreductase activity"/>
    <property type="evidence" value="ECO:0007669"/>
    <property type="project" value="InterPro"/>
</dbReference>
<dbReference type="Pfam" id="PF04879">
    <property type="entry name" value="Molybdop_Fe4S4"/>
    <property type="match status" value="1"/>
</dbReference>
<dbReference type="Proteomes" id="UP000183508">
    <property type="component" value="Unassembled WGS sequence"/>
</dbReference>
<dbReference type="GO" id="GO:0051536">
    <property type="term" value="F:iron-sulfur cluster binding"/>
    <property type="evidence" value="ECO:0007669"/>
    <property type="project" value="UniProtKB-KW"/>
</dbReference>
<accession>A0A1I7HPH1</accession>
<dbReference type="EMBL" id="FPBV01000005">
    <property type="protein sequence ID" value="SFU62570.1"/>
    <property type="molecule type" value="Genomic_DNA"/>
</dbReference>
<name>A0A1I7HPH1_9BACL</name>
<dbReference type="InterPro" id="IPR006656">
    <property type="entry name" value="Mopterin_OxRdtase"/>
</dbReference>
<organism evidence="7 8">
    <name type="scientific">Alicyclobacillus macrosporangiidus</name>
    <dbReference type="NCBI Taxonomy" id="392015"/>
    <lineage>
        <taxon>Bacteria</taxon>
        <taxon>Bacillati</taxon>
        <taxon>Bacillota</taxon>
        <taxon>Bacilli</taxon>
        <taxon>Bacillales</taxon>
        <taxon>Alicyclobacillaceae</taxon>
        <taxon>Alicyclobacillus</taxon>
    </lineage>
</organism>
<evidence type="ECO:0000256" key="3">
    <source>
        <dbReference type="ARBA" id="ARBA00022723"/>
    </source>
</evidence>
<comment type="cofactor">
    <cofactor evidence="1">
        <name>Mo-bis(molybdopterin guanine dinucleotide)</name>
        <dbReference type="ChEBI" id="CHEBI:60539"/>
    </cofactor>
</comment>
<dbReference type="SUPFAM" id="SSF50692">
    <property type="entry name" value="ADC-like"/>
    <property type="match status" value="1"/>
</dbReference>
<dbReference type="STRING" id="392015.SAMN05421543_10526"/>
<reference evidence="8" key="1">
    <citation type="submission" date="2016-10" db="EMBL/GenBank/DDBJ databases">
        <authorList>
            <person name="Varghese N."/>
        </authorList>
    </citation>
    <scope>NUCLEOTIDE SEQUENCE [LARGE SCALE GENOMIC DNA]</scope>
    <source>
        <strain evidence="8">DSM 17980</strain>
    </source>
</reference>
<feature type="domain" description="4Fe-4S Mo/W bis-MGD-type" evidence="6">
    <location>
        <begin position="1"/>
        <end position="57"/>
    </location>
</feature>
<evidence type="ECO:0000256" key="5">
    <source>
        <dbReference type="ARBA" id="ARBA00023014"/>
    </source>
</evidence>
<dbReference type="Gene3D" id="2.40.40.20">
    <property type="match status" value="1"/>
</dbReference>
<dbReference type="InterPro" id="IPR009010">
    <property type="entry name" value="Asp_de-COase-like_dom_sf"/>
</dbReference>
<evidence type="ECO:0000313" key="7">
    <source>
        <dbReference type="EMBL" id="SFU62570.1"/>
    </source>
</evidence>
<keyword evidence="5" id="KW-0411">Iron-sulfur</keyword>
<protein>
    <submittedName>
        <fullName evidence="7">Anaerobic selenocysteine-containing dehydrogenase</fullName>
    </submittedName>
</protein>
<comment type="similarity">
    <text evidence="2">Belongs to the prokaryotic molybdopterin-containing oxidoreductase family.</text>
</comment>
<dbReference type="GO" id="GO:0043546">
    <property type="term" value="F:molybdopterin cofactor binding"/>
    <property type="evidence" value="ECO:0007669"/>
    <property type="project" value="InterPro"/>
</dbReference>
<dbReference type="InterPro" id="IPR006657">
    <property type="entry name" value="MoPterin_dinucl-bd_dom"/>
</dbReference>
<dbReference type="AlphaFoldDB" id="A0A1I7HPH1"/>
<dbReference type="Pfam" id="PF00384">
    <property type="entry name" value="Molybdopterin"/>
    <property type="match status" value="1"/>
</dbReference>
<dbReference type="SMART" id="SM00926">
    <property type="entry name" value="Molybdop_Fe4S4"/>
    <property type="match status" value="1"/>
</dbReference>